<evidence type="ECO:0000256" key="1">
    <source>
        <dbReference type="SAM" id="MobiDB-lite"/>
    </source>
</evidence>
<comment type="caution">
    <text evidence="2">The sequence shown here is derived from an EMBL/GenBank/DDBJ whole genome shotgun (WGS) entry which is preliminary data.</text>
</comment>
<evidence type="ECO:0008006" key="4">
    <source>
        <dbReference type="Google" id="ProtNLM"/>
    </source>
</evidence>
<dbReference type="Pfam" id="PF14223">
    <property type="entry name" value="Retrotran_gag_2"/>
    <property type="match status" value="1"/>
</dbReference>
<keyword evidence="3" id="KW-1185">Reference proteome</keyword>
<feature type="compositionally biased region" description="Low complexity" evidence="1">
    <location>
        <begin position="234"/>
        <end position="250"/>
    </location>
</feature>
<dbReference type="PANTHER" id="PTHR47481:SF30">
    <property type="entry name" value="CCHC-TYPE DOMAIN-CONTAINING PROTEIN"/>
    <property type="match status" value="1"/>
</dbReference>
<dbReference type="EMBL" id="VIEB01000500">
    <property type="protein sequence ID" value="TQD88757.1"/>
    <property type="molecule type" value="Genomic_DNA"/>
</dbReference>
<name>A0A540LQJ3_MALBA</name>
<sequence>MASSVKIEGLLGMLTIRLGEHNYAKWSFQFKAVLKGYKLFNHFDGSATCPSKFVVSAETGVTKELTVAFQDWETTDLSLLSLLIATLTDDDIEYVIGCKTAAEDWTNLEERYASVSRTGVNHLKTELHAVQKGGDSMDKYLLKIKSIKDQLMAAGEYVSDNNVMIAALAGLPKEYATIRTVILARDSNVTMKEFRALLIGAERENDVVMTSLTQHMAALYMQHNDGGSSSSMYNNGAPSSNSSANEPSRT</sequence>
<feature type="region of interest" description="Disordered" evidence="1">
    <location>
        <begin position="228"/>
        <end position="250"/>
    </location>
</feature>
<dbReference type="PANTHER" id="PTHR47481">
    <property type="match status" value="1"/>
</dbReference>
<evidence type="ECO:0000313" key="3">
    <source>
        <dbReference type="Proteomes" id="UP000315295"/>
    </source>
</evidence>
<protein>
    <recommendedName>
        <fullName evidence="4">Retrotransposon Copia-like N-terminal domain-containing protein</fullName>
    </recommendedName>
</protein>
<reference evidence="2 3" key="1">
    <citation type="journal article" date="2019" name="G3 (Bethesda)">
        <title>Sequencing of a Wild Apple (Malus baccata) Genome Unravels the Differences Between Cultivated and Wild Apple Species Regarding Disease Resistance and Cold Tolerance.</title>
        <authorList>
            <person name="Chen X."/>
        </authorList>
    </citation>
    <scope>NUCLEOTIDE SEQUENCE [LARGE SCALE GENOMIC DNA]</scope>
    <source>
        <strain evidence="3">cv. Shandingzi</strain>
        <tissue evidence="2">Leaves</tissue>
    </source>
</reference>
<accession>A0A540LQJ3</accession>
<evidence type="ECO:0000313" key="2">
    <source>
        <dbReference type="EMBL" id="TQD88757.1"/>
    </source>
</evidence>
<dbReference type="AlphaFoldDB" id="A0A540LQJ3"/>
<proteinExistence type="predicted"/>
<dbReference type="STRING" id="106549.A0A540LQJ3"/>
<gene>
    <name evidence="2" type="ORF">C1H46_025646</name>
</gene>
<organism evidence="2 3">
    <name type="scientific">Malus baccata</name>
    <name type="common">Siberian crab apple</name>
    <name type="synonym">Pyrus baccata</name>
    <dbReference type="NCBI Taxonomy" id="106549"/>
    <lineage>
        <taxon>Eukaryota</taxon>
        <taxon>Viridiplantae</taxon>
        <taxon>Streptophyta</taxon>
        <taxon>Embryophyta</taxon>
        <taxon>Tracheophyta</taxon>
        <taxon>Spermatophyta</taxon>
        <taxon>Magnoliopsida</taxon>
        <taxon>eudicotyledons</taxon>
        <taxon>Gunneridae</taxon>
        <taxon>Pentapetalae</taxon>
        <taxon>rosids</taxon>
        <taxon>fabids</taxon>
        <taxon>Rosales</taxon>
        <taxon>Rosaceae</taxon>
        <taxon>Amygdaloideae</taxon>
        <taxon>Maleae</taxon>
        <taxon>Malus</taxon>
    </lineage>
</organism>
<dbReference type="Proteomes" id="UP000315295">
    <property type="component" value="Unassembled WGS sequence"/>
</dbReference>